<name>A0AAD7ZFC0_DIPPU</name>
<keyword evidence="1" id="KW-0812">Transmembrane</keyword>
<proteinExistence type="predicted"/>
<comment type="caution">
    <text evidence="2">The sequence shown here is derived from an EMBL/GenBank/DDBJ whole genome shotgun (WGS) entry which is preliminary data.</text>
</comment>
<evidence type="ECO:0000313" key="3">
    <source>
        <dbReference type="Proteomes" id="UP001233999"/>
    </source>
</evidence>
<gene>
    <name evidence="2" type="ORF">L9F63_024612</name>
</gene>
<keyword evidence="1" id="KW-1133">Transmembrane helix</keyword>
<keyword evidence="1" id="KW-0472">Membrane</keyword>
<feature type="transmembrane region" description="Helical" evidence="1">
    <location>
        <begin position="30"/>
        <end position="51"/>
    </location>
</feature>
<keyword evidence="3" id="KW-1185">Reference proteome</keyword>
<organism evidence="2 3">
    <name type="scientific">Diploptera punctata</name>
    <name type="common">Pacific beetle cockroach</name>
    <dbReference type="NCBI Taxonomy" id="6984"/>
    <lineage>
        <taxon>Eukaryota</taxon>
        <taxon>Metazoa</taxon>
        <taxon>Ecdysozoa</taxon>
        <taxon>Arthropoda</taxon>
        <taxon>Hexapoda</taxon>
        <taxon>Insecta</taxon>
        <taxon>Pterygota</taxon>
        <taxon>Neoptera</taxon>
        <taxon>Polyneoptera</taxon>
        <taxon>Dictyoptera</taxon>
        <taxon>Blattodea</taxon>
        <taxon>Blaberoidea</taxon>
        <taxon>Blaberidae</taxon>
        <taxon>Diplopterinae</taxon>
        <taxon>Diploptera</taxon>
    </lineage>
</organism>
<dbReference type="EMBL" id="JASPKZ010008547">
    <property type="protein sequence ID" value="KAJ9579277.1"/>
    <property type="molecule type" value="Genomic_DNA"/>
</dbReference>
<feature type="non-terminal residue" evidence="2">
    <location>
        <position position="1"/>
    </location>
</feature>
<evidence type="ECO:0000256" key="1">
    <source>
        <dbReference type="SAM" id="Phobius"/>
    </source>
</evidence>
<dbReference type="Proteomes" id="UP001233999">
    <property type="component" value="Unassembled WGS sequence"/>
</dbReference>
<accession>A0AAD7ZFC0</accession>
<protein>
    <submittedName>
        <fullName evidence="2">Uncharacterized protein</fullName>
    </submittedName>
</protein>
<reference evidence="2" key="1">
    <citation type="journal article" date="2023" name="IScience">
        <title>Live-bearing cockroach genome reveals convergent evolutionary mechanisms linked to viviparity in insects and beyond.</title>
        <authorList>
            <person name="Fouks B."/>
            <person name="Harrison M.C."/>
            <person name="Mikhailova A.A."/>
            <person name="Marchal E."/>
            <person name="English S."/>
            <person name="Carruthers M."/>
            <person name="Jennings E.C."/>
            <person name="Chiamaka E.L."/>
            <person name="Frigard R.A."/>
            <person name="Pippel M."/>
            <person name="Attardo G.M."/>
            <person name="Benoit J.B."/>
            <person name="Bornberg-Bauer E."/>
            <person name="Tobe S.S."/>
        </authorList>
    </citation>
    <scope>NUCLEOTIDE SEQUENCE</scope>
    <source>
        <strain evidence="2">Stay&amp;Tobe</strain>
    </source>
</reference>
<reference evidence="2" key="2">
    <citation type="submission" date="2023-05" db="EMBL/GenBank/DDBJ databases">
        <authorList>
            <person name="Fouks B."/>
        </authorList>
    </citation>
    <scope>NUCLEOTIDE SEQUENCE</scope>
    <source>
        <strain evidence="2">Stay&amp;Tobe</strain>
        <tissue evidence="2">Testes</tissue>
    </source>
</reference>
<evidence type="ECO:0000313" key="2">
    <source>
        <dbReference type="EMBL" id="KAJ9579277.1"/>
    </source>
</evidence>
<dbReference type="AlphaFoldDB" id="A0AAD7ZFC0"/>
<feature type="transmembrane region" description="Helical" evidence="1">
    <location>
        <begin position="5"/>
        <end position="24"/>
    </location>
</feature>
<sequence>KEKYVILIVFLLLNSNMISVFSITQALFCILLLFIFNVILSTLHNVLLIFIERYTRPKKFD</sequence>
<feature type="non-terminal residue" evidence="2">
    <location>
        <position position="61"/>
    </location>
</feature>